<evidence type="ECO:0000313" key="4">
    <source>
        <dbReference type="EMBL" id="EEP80324.1"/>
    </source>
</evidence>
<keyword evidence="5" id="KW-1185">Reference proteome</keyword>
<dbReference type="GO" id="GO:0051787">
    <property type="term" value="F:misfolded protein binding"/>
    <property type="evidence" value="ECO:0007669"/>
    <property type="project" value="TreeGrafter"/>
</dbReference>
<feature type="repeat" description="TPR" evidence="1">
    <location>
        <begin position="427"/>
        <end position="460"/>
    </location>
</feature>
<dbReference type="PANTHER" id="PTHR28142:SF1">
    <property type="entry name" value="MITOCHONDRIAL INNER MEMBRANE I-AAA PROTEASE SUPERCOMPLEX SUBUNIT MGR3-RELATED"/>
    <property type="match status" value="1"/>
</dbReference>
<keyword evidence="3" id="KW-1133">Transmembrane helix</keyword>
<name>C4JRS7_UNCRE</name>
<dbReference type="STRING" id="336963.C4JRS7"/>
<organism evidence="4 5">
    <name type="scientific">Uncinocarpus reesii (strain UAMH 1704)</name>
    <dbReference type="NCBI Taxonomy" id="336963"/>
    <lineage>
        <taxon>Eukaryota</taxon>
        <taxon>Fungi</taxon>
        <taxon>Dikarya</taxon>
        <taxon>Ascomycota</taxon>
        <taxon>Pezizomycotina</taxon>
        <taxon>Eurotiomycetes</taxon>
        <taxon>Eurotiomycetidae</taxon>
        <taxon>Onygenales</taxon>
        <taxon>Onygenaceae</taxon>
        <taxon>Uncinocarpus</taxon>
    </lineage>
</organism>
<dbReference type="GeneID" id="8438138"/>
<gene>
    <name evidence="4" type="ORF">UREG_05166</name>
</gene>
<evidence type="ECO:0000313" key="5">
    <source>
        <dbReference type="Proteomes" id="UP000002058"/>
    </source>
</evidence>
<protein>
    <recommendedName>
        <fullName evidence="6">TPR domain-containing protein</fullName>
    </recommendedName>
</protein>
<dbReference type="KEGG" id="ure:UREG_05166"/>
<evidence type="ECO:0008006" key="6">
    <source>
        <dbReference type="Google" id="ProtNLM"/>
    </source>
</evidence>
<proteinExistence type="predicted"/>
<keyword evidence="3" id="KW-0472">Membrane</keyword>
<sequence>MLNQALRRISASPPARPTALLFPVRFIFHRAQRNPFPFRNNVFLRPQKIASHTARAPQSRSYTIWDKFRDNFNEAKKDVWRKHPFGMPVMLAFAVGSVCCFFYVIYDHITHVEPQYARYPPAVGDRLRKAVYYTQFDLNPVRALQWYKQALIAADQVGMHPFSEEVLAIRMQVGRMLEKAGMMKAAIEVSEKVQKDCIEWVRNGRRKQIIRENERAVSDKRTDDPAAIEAERIELEKEVAEEQRRSSVMKLAAASCVRLAELYSSDHVRETDKAEQALLAAVDLCRTEVQYRRDKNLPVTGDGDYYISLTQVASAFNEMADFYTQRGRTDLSTALYMQSLALIKEDEQDRPTSCAQVVLLNNIASQMAEQAQNPNPPPTATTSGSHLPPISRDQLLYAASEWAKKALDVADKIQPPVRNEECDQGCVTATYNLGEIAEMQGHFNEAKKYYAETIELSKKIQFSDGADMANEALERVKGKV</sequence>
<dbReference type="EMBL" id="CH476617">
    <property type="protein sequence ID" value="EEP80324.1"/>
    <property type="molecule type" value="Genomic_DNA"/>
</dbReference>
<evidence type="ECO:0000256" key="1">
    <source>
        <dbReference type="PROSITE-ProRule" id="PRU00339"/>
    </source>
</evidence>
<dbReference type="GO" id="GO:0006515">
    <property type="term" value="P:protein quality control for misfolded or incompletely synthesized proteins"/>
    <property type="evidence" value="ECO:0007669"/>
    <property type="project" value="TreeGrafter"/>
</dbReference>
<dbReference type="RefSeq" id="XP_002584477.1">
    <property type="nucleotide sequence ID" value="XM_002584431.1"/>
</dbReference>
<dbReference type="PROSITE" id="PS50005">
    <property type="entry name" value="TPR"/>
    <property type="match status" value="1"/>
</dbReference>
<dbReference type="Gene3D" id="1.25.40.10">
    <property type="entry name" value="Tetratricopeptide repeat domain"/>
    <property type="match status" value="1"/>
</dbReference>
<dbReference type="VEuPathDB" id="FungiDB:UREG_05166"/>
<dbReference type="SMART" id="SM00028">
    <property type="entry name" value="TPR"/>
    <property type="match status" value="2"/>
</dbReference>
<dbReference type="OrthoDB" id="10050400at2759"/>
<dbReference type="InterPro" id="IPR011990">
    <property type="entry name" value="TPR-like_helical_dom_sf"/>
</dbReference>
<dbReference type="HOGENOM" id="CLU_027223_2_0_1"/>
<dbReference type="AlphaFoldDB" id="C4JRS7"/>
<dbReference type="SUPFAM" id="SSF48452">
    <property type="entry name" value="TPR-like"/>
    <property type="match status" value="1"/>
</dbReference>
<accession>C4JRS7</accession>
<evidence type="ECO:0000256" key="3">
    <source>
        <dbReference type="SAM" id="Phobius"/>
    </source>
</evidence>
<dbReference type="eggNOG" id="ENOG502RZH4">
    <property type="taxonomic scope" value="Eukaryota"/>
</dbReference>
<dbReference type="Proteomes" id="UP000002058">
    <property type="component" value="Unassembled WGS sequence"/>
</dbReference>
<dbReference type="InterPro" id="IPR019734">
    <property type="entry name" value="TPR_rpt"/>
</dbReference>
<dbReference type="InParanoid" id="C4JRS7"/>
<dbReference type="PANTHER" id="PTHR28142">
    <property type="entry name" value="MITOCHONDRIAL INNER MEMBRANE I-AAA PROTEASE SUPERCOMPLEX SUBUNIT MGR3-RELATED"/>
    <property type="match status" value="1"/>
</dbReference>
<keyword evidence="3" id="KW-0812">Transmembrane</keyword>
<dbReference type="CDD" id="cd24145">
    <property type="entry name" value="Mgr3-like"/>
    <property type="match status" value="1"/>
</dbReference>
<dbReference type="InterPro" id="IPR040201">
    <property type="entry name" value="Mrg3-like"/>
</dbReference>
<evidence type="ECO:0000256" key="2">
    <source>
        <dbReference type="SAM" id="MobiDB-lite"/>
    </source>
</evidence>
<feature type="region of interest" description="Disordered" evidence="2">
    <location>
        <begin position="368"/>
        <end position="387"/>
    </location>
</feature>
<keyword evidence="1" id="KW-0802">TPR repeat</keyword>
<reference evidence="5" key="1">
    <citation type="journal article" date="2009" name="Genome Res.">
        <title>Comparative genomic analyses of the human fungal pathogens Coccidioides and their relatives.</title>
        <authorList>
            <person name="Sharpton T.J."/>
            <person name="Stajich J.E."/>
            <person name="Rounsley S.D."/>
            <person name="Gardner M.J."/>
            <person name="Wortman J.R."/>
            <person name="Jordar V.S."/>
            <person name="Maiti R."/>
            <person name="Kodira C.D."/>
            <person name="Neafsey D.E."/>
            <person name="Zeng Q."/>
            <person name="Hung C.-Y."/>
            <person name="McMahan C."/>
            <person name="Muszewska A."/>
            <person name="Grynberg M."/>
            <person name="Mandel M.A."/>
            <person name="Kellner E.M."/>
            <person name="Barker B.M."/>
            <person name="Galgiani J.N."/>
            <person name="Orbach M.J."/>
            <person name="Kirkland T.N."/>
            <person name="Cole G.T."/>
            <person name="Henn M.R."/>
            <person name="Birren B.W."/>
            <person name="Taylor J.W."/>
        </authorList>
    </citation>
    <scope>NUCLEOTIDE SEQUENCE [LARGE SCALE GENOMIC DNA]</scope>
    <source>
        <strain evidence="5">UAMH 1704</strain>
    </source>
</reference>
<dbReference type="GO" id="GO:0031942">
    <property type="term" value="C:i-AAA complex"/>
    <property type="evidence" value="ECO:0007669"/>
    <property type="project" value="TreeGrafter"/>
</dbReference>
<dbReference type="OMA" id="QVAMMLE"/>
<feature type="transmembrane region" description="Helical" evidence="3">
    <location>
        <begin position="85"/>
        <end position="106"/>
    </location>
</feature>